<proteinExistence type="predicted"/>
<dbReference type="Proteomes" id="UP000814176">
    <property type="component" value="Unassembled WGS sequence"/>
</dbReference>
<organism evidence="2 3">
    <name type="scientific">Rhodofomes roseus</name>
    <dbReference type="NCBI Taxonomy" id="34475"/>
    <lineage>
        <taxon>Eukaryota</taxon>
        <taxon>Fungi</taxon>
        <taxon>Dikarya</taxon>
        <taxon>Basidiomycota</taxon>
        <taxon>Agaricomycotina</taxon>
        <taxon>Agaricomycetes</taxon>
        <taxon>Polyporales</taxon>
        <taxon>Rhodofomes</taxon>
    </lineage>
</organism>
<feature type="compositionally biased region" description="Low complexity" evidence="1">
    <location>
        <begin position="159"/>
        <end position="175"/>
    </location>
</feature>
<dbReference type="EMBL" id="JADCUA010000005">
    <property type="protein sequence ID" value="KAH9839962.1"/>
    <property type="molecule type" value="Genomic_DNA"/>
</dbReference>
<protein>
    <submittedName>
        <fullName evidence="2">Uncharacterized protein</fullName>
    </submittedName>
</protein>
<feature type="compositionally biased region" description="Basic and acidic residues" evidence="1">
    <location>
        <begin position="119"/>
        <end position="145"/>
    </location>
</feature>
<feature type="compositionally biased region" description="Low complexity" evidence="1">
    <location>
        <begin position="212"/>
        <end position="224"/>
    </location>
</feature>
<name>A0ABQ8KQ23_9APHY</name>
<gene>
    <name evidence="2" type="ORF">C8Q71DRAFT_855264</name>
</gene>
<dbReference type="RefSeq" id="XP_047781612.1">
    <property type="nucleotide sequence ID" value="XM_047927161.1"/>
</dbReference>
<keyword evidence="3" id="KW-1185">Reference proteome</keyword>
<feature type="compositionally biased region" description="Polar residues" evidence="1">
    <location>
        <begin position="225"/>
        <end position="239"/>
    </location>
</feature>
<evidence type="ECO:0000256" key="1">
    <source>
        <dbReference type="SAM" id="MobiDB-lite"/>
    </source>
</evidence>
<feature type="region of interest" description="Disordered" evidence="1">
    <location>
        <begin position="110"/>
        <end position="184"/>
    </location>
</feature>
<evidence type="ECO:0000313" key="2">
    <source>
        <dbReference type="EMBL" id="KAH9839962.1"/>
    </source>
</evidence>
<sequence>MSLPIGPRGKTWPRPPRLSSHDFGSLSQAMGLSRTDPTFNKFTSGMRLLGAKFLNPTLLRRDQDRGQWTKFFNAALNMFPFVGMEYEGAWPIDGYMQRWLERMRWEQNRKKSHAAKSQQTERRPAEGGHCVDRQELPRKSSRNAEVRSPYQYQSRKVLSPVSNSRSSSESTRRSSTPVDLVSAPVQETQSTAMNAGRQSQILQATIPSSSSLASALPSTSSAQSVRMQQSTSSSISTKVRTAPGIQADKSSTPASKLSKFKLREGTIRLFLQSLSPSLEDLTQSFIDRGLVNKKCLLALAEMPDLEKDRFLRDDVLLTAFQSRVVRVGLANLLS</sequence>
<comment type="caution">
    <text evidence="2">The sequence shown here is derived from an EMBL/GenBank/DDBJ whole genome shotgun (WGS) entry which is preliminary data.</text>
</comment>
<evidence type="ECO:0000313" key="3">
    <source>
        <dbReference type="Proteomes" id="UP000814176"/>
    </source>
</evidence>
<dbReference type="GeneID" id="72007893"/>
<reference evidence="2 3" key="1">
    <citation type="journal article" date="2021" name="Environ. Microbiol.">
        <title>Gene family expansions and transcriptome signatures uncover fungal adaptations to wood decay.</title>
        <authorList>
            <person name="Hage H."/>
            <person name="Miyauchi S."/>
            <person name="Viragh M."/>
            <person name="Drula E."/>
            <person name="Min B."/>
            <person name="Chaduli D."/>
            <person name="Navarro D."/>
            <person name="Favel A."/>
            <person name="Norest M."/>
            <person name="Lesage-Meessen L."/>
            <person name="Balint B."/>
            <person name="Merenyi Z."/>
            <person name="de Eugenio L."/>
            <person name="Morin E."/>
            <person name="Martinez A.T."/>
            <person name="Baldrian P."/>
            <person name="Stursova M."/>
            <person name="Martinez M.J."/>
            <person name="Novotny C."/>
            <person name="Magnuson J.K."/>
            <person name="Spatafora J.W."/>
            <person name="Maurice S."/>
            <person name="Pangilinan J."/>
            <person name="Andreopoulos W."/>
            <person name="LaButti K."/>
            <person name="Hundley H."/>
            <person name="Na H."/>
            <person name="Kuo A."/>
            <person name="Barry K."/>
            <person name="Lipzen A."/>
            <person name="Henrissat B."/>
            <person name="Riley R."/>
            <person name="Ahrendt S."/>
            <person name="Nagy L.G."/>
            <person name="Grigoriev I.V."/>
            <person name="Martin F."/>
            <person name="Rosso M.N."/>
        </authorList>
    </citation>
    <scope>NUCLEOTIDE SEQUENCE [LARGE SCALE GENOMIC DNA]</scope>
    <source>
        <strain evidence="2 3">CIRM-BRFM 1785</strain>
    </source>
</reference>
<accession>A0ABQ8KQ23</accession>
<feature type="region of interest" description="Disordered" evidence="1">
    <location>
        <begin position="212"/>
        <end position="250"/>
    </location>
</feature>